<dbReference type="Proteomes" id="UP000711178">
    <property type="component" value="Unassembled WGS sequence"/>
</dbReference>
<reference evidence="1 2" key="1">
    <citation type="submission" date="2021-05" db="EMBL/GenBank/DDBJ databases">
        <title>Draft Whole Genome Sequencing Of Biosensor Chromobacterium violaceum Strain CV026 Reveals A Regulatory RNA In Chromobacterium violaceum Phenotype Regulatory Network.</title>
        <authorList>
            <person name="Hong K.W."/>
            <person name="Chan K.G."/>
            <person name="Chang C.-Y."/>
        </authorList>
    </citation>
    <scope>NUCLEOTIDE SEQUENCE [LARGE SCALE GENOMIC DNA]</scope>
    <source>
        <strain evidence="1 2">ATCC 31532</strain>
    </source>
</reference>
<evidence type="ECO:0008006" key="3">
    <source>
        <dbReference type="Google" id="ProtNLM"/>
    </source>
</evidence>
<dbReference type="SUPFAM" id="SSF46785">
    <property type="entry name" value="Winged helix' DNA-binding domain"/>
    <property type="match status" value="1"/>
</dbReference>
<evidence type="ECO:0000313" key="2">
    <source>
        <dbReference type="Proteomes" id="UP000711178"/>
    </source>
</evidence>
<name>A0ABS7FEY5_9NEIS</name>
<evidence type="ECO:0000313" key="1">
    <source>
        <dbReference type="EMBL" id="MBW8288645.1"/>
    </source>
</evidence>
<sequence length="86" mass="9567">MDEPNDQVLLAVLAQLWQAALKDRERPWSLTRLSKQSGVPMSSLRRWLSYLRASALVEVAMREDGCVGTAWLTEEGLCACGELFAA</sequence>
<dbReference type="Gene3D" id="1.10.10.10">
    <property type="entry name" value="Winged helix-like DNA-binding domain superfamily/Winged helix DNA-binding domain"/>
    <property type="match status" value="1"/>
</dbReference>
<proteinExistence type="predicted"/>
<gene>
    <name evidence="1" type="ORF">KIF53_13505</name>
</gene>
<protein>
    <recommendedName>
        <fullName evidence="3">HTH iclR-type domain-containing protein</fullName>
    </recommendedName>
</protein>
<comment type="caution">
    <text evidence="1">The sequence shown here is derived from an EMBL/GenBank/DDBJ whole genome shotgun (WGS) entry which is preliminary data.</text>
</comment>
<dbReference type="EMBL" id="JAHDTB010000011">
    <property type="protein sequence ID" value="MBW8288645.1"/>
    <property type="molecule type" value="Genomic_DNA"/>
</dbReference>
<organism evidence="1 2">
    <name type="scientific">Chromobacterium subtsugae</name>
    <dbReference type="NCBI Taxonomy" id="251747"/>
    <lineage>
        <taxon>Bacteria</taxon>
        <taxon>Pseudomonadati</taxon>
        <taxon>Pseudomonadota</taxon>
        <taxon>Betaproteobacteria</taxon>
        <taxon>Neisseriales</taxon>
        <taxon>Chromobacteriaceae</taxon>
        <taxon>Chromobacterium</taxon>
    </lineage>
</organism>
<dbReference type="GeneID" id="89686400"/>
<dbReference type="InterPro" id="IPR036390">
    <property type="entry name" value="WH_DNA-bd_sf"/>
</dbReference>
<accession>A0ABS7FEY5</accession>
<keyword evidence="2" id="KW-1185">Reference proteome</keyword>
<dbReference type="InterPro" id="IPR036388">
    <property type="entry name" value="WH-like_DNA-bd_sf"/>
</dbReference>
<dbReference type="RefSeq" id="WP_059184252.1">
    <property type="nucleotide sequence ID" value="NZ_CP142381.1"/>
</dbReference>